<accession>A0A239TZ80</accession>
<sequence>MNCTSKSCFFCPTFGVQFKLAALSRKNNELTKKRNEIGKRLGSYKTTLTNNPERYNVILSELKKQNEETITKNKALYSRYKYDILQMQKYKSTREKLSKEQADTILFSEKIASQLGHKNKLNGTTFIKDLPFAVNNNNIYFFTEQKNNIIKAVKIGDDIVKGKVPVYYLKVENANIKSVSKSDEMAYLYAQKNQTVSMKNLHPVMQEAYKKRSQSVADKISKIADNLVNDNMQQSRANWQENEQTTDKTKLAEKKMYNEWSL</sequence>
<dbReference type="eggNOG" id="COG1196">
    <property type="taxonomic scope" value="Bacteria"/>
</dbReference>
<evidence type="ECO:0000313" key="2">
    <source>
        <dbReference type="EMBL" id="SNV03231.1"/>
    </source>
</evidence>
<dbReference type="Proteomes" id="UP000215383">
    <property type="component" value="Chromosome 1"/>
</dbReference>
<proteinExistence type="predicted"/>
<evidence type="ECO:0000256" key="1">
    <source>
        <dbReference type="SAM" id="Coils"/>
    </source>
</evidence>
<gene>
    <name evidence="2" type="ORF">SAMEA4364220_01731</name>
</gene>
<dbReference type="EMBL" id="LT906446">
    <property type="protein sequence ID" value="SNV03231.1"/>
    <property type="molecule type" value="Genomic_DNA"/>
</dbReference>
<organism evidence="2 3">
    <name type="scientific">Megamonas hypermegale</name>
    <dbReference type="NCBI Taxonomy" id="158847"/>
    <lineage>
        <taxon>Bacteria</taxon>
        <taxon>Bacillati</taxon>
        <taxon>Bacillota</taxon>
        <taxon>Negativicutes</taxon>
        <taxon>Selenomonadales</taxon>
        <taxon>Selenomonadaceae</taxon>
        <taxon>Megamonas</taxon>
    </lineage>
</organism>
<protein>
    <submittedName>
        <fullName evidence="2">Uncharacterized protein</fullName>
    </submittedName>
</protein>
<evidence type="ECO:0000313" key="3">
    <source>
        <dbReference type="Proteomes" id="UP000215383"/>
    </source>
</evidence>
<keyword evidence="1" id="KW-0175">Coiled coil</keyword>
<name>A0A239TZ80_9FIRM</name>
<keyword evidence="3" id="KW-1185">Reference proteome</keyword>
<reference evidence="2 3" key="1">
    <citation type="submission" date="2017-06" db="EMBL/GenBank/DDBJ databases">
        <authorList>
            <consortium name="Pathogen Informatics"/>
        </authorList>
    </citation>
    <scope>NUCLEOTIDE SEQUENCE [LARGE SCALE GENOMIC DNA]</scope>
    <source>
        <strain evidence="2 3">NCTC10570</strain>
    </source>
</reference>
<feature type="coiled-coil region" evidence="1">
    <location>
        <begin position="20"/>
        <end position="79"/>
    </location>
</feature>
<dbReference type="AlphaFoldDB" id="A0A239TZ80"/>